<comment type="caution">
    <text evidence="2">The sequence shown here is derived from an EMBL/GenBank/DDBJ whole genome shotgun (WGS) entry which is preliminary data.</text>
</comment>
<accession>A0ABV1FSM7</accession>
<gene>
    <name evidence="2" type="ORF">AAAT34_10235</name>
</gene>
<evidence type="ECO:0000256" key="1">
    <source>
        <dbReference type="SAM" id="SignalP"/>
    </source>
</evidence>
<dbReference type="Proteomes" id="UP001487296">
    <property type="component" value="Unassembled WGS sequence"/>
</dbReference>
<evidence type="ECO:0000313" key="3">
    <source>
        <dbReference type="Proteomes" id="UP001487296"/>
    </source>
</evidence>
<feature type="chain" id="PRO_5046238925" evidence="1">
    <location>
        <begin position="21"/>
        <end position="214"/>
    </location>
</feature>
<keyword evidence="1" id="KW-0732">Signal</keyword>
<dbReference type="RefSeq" id="WP_252344966.1">
    <property type="nucleotide sequence ID" value="NZ_JAHKBE010000048.1"/>
</dbReference>
<keyword evidence="3" id="KW-1185">Reference proteome</keyword>
<dbReference type="SUPFAM" id="SSF160925">
    <property type="entry name" value="PG1388-like"/>
    <property type="match status" value="1"/>
</dbReference>
<dbReference type="EMBL" id="JBBNFP010000046">
    <property type="protein sequence ID" value="MEQ2487415.1"/>
    <property type="molecule type" value="Genomic_DNA"/>
</dbReference>
<sequence length="214" mass="24170">MIKRLIFTAITLLVSLSSMAKSMVEIWSSIPDSVIPYIDRTHRLEMTDFIKMGLKGDVNHSLGGKSEMDTITADYIHLTLNESVTMELKRLPCEGEDSLLCVVTTWKGPAEESNVKFFTQEWQSIIVPKAFEGGDYYELASRLTQRPDIMSKARYDELCAMIDPIMLSAKLSIADNVLHVKLSLPLLKADDQRKLSSVMNPIDLHWDGRGFNTK</sequence>
<organism evidence="2 3">
    <name type="scientific">Hallella faecis</name>
    <dbReference type="NCBI Taxonomy" id="2841596"/>
    <lineage>
        <taxon>Bacteria</taxon>
        <taxon>Pseudomonadati</taxon>
        <taxon>Bacteroidota</taxon>
        <taxon>Bacteroidia</taxon>
        <taxon>Bacteroidales</taxon>
        <taxon>Prevotellaceae</taxon>
        <taxon>Hallella</taxon>
    </lineage>
</organism>
<dbReference type="InterPro" id="IPR021670">
    <property type="entry name" value="DUF3256"/>
</dbReference>
<reference evidence="2 3" key="1">
    <citation type="submission" date="2024-04" db="EMBL/GenBank/DDBJ databases">
        <title>Human intestinal bacterial collection.</title>
        <authorList>
            <person name="Pauvert C."/>
            <person name="Hitch T.C.A."/>
            <person name="Clavel T."/>
        </authorList>
    </citation>
    <scope>NUCLEOTIDE SEQUENCE [LARGE SCALE GENOMIC DNA]</scope>
    <source>
        <strain evidence="2 3">CLA-AA-H145</strain>
    </source>
</reference>
<proteinExistence type="predicted"/>
<dbReference type="Pfam" id="PF11644">
    <property type="entry name" value="DUF3256"/>
    <property type="match status" value="1"/>
</dbReference>
<feature type="signal peptide" evidence="1">
    <location>
        <begin position="1"/>
        <end position="20"/>
    </location>
</feature>
<name>A0ABV1FSM7_9BACT</name>
<protein>
    <submittedName>
        <fullName evidence="2">DUF3256 family protein</fullName>
    </submittedName>
</protein>
<evidence type="ECO:0000313" key="2">
    <source>
        <dbReference type="EMBL" id="MEQ2487415.1"/>
    </source>
</evidence>